<dbReference type="Proteomes" id="UP001049518">
    <property type="component" value="Chromosome"/>
</dbReference>
<organism evidence="1 2">
    <name type="scientific">Actinomadura graeca</name>
    <dbReference type="NCBI Taxonomy" id="2750812"/>
    <lineage>
        <taxon>Bacteria</taxon>
        <taxon>Bacillati</taxon>
        <taxon>Actinomycetota</taxon>
        <taxon>Actinomycetes</taxon>
        <taxon>Streptosporangiales</taxon>
        <taxon>Thermomonosporaceae</taxon>
        <taxon>Actinomadura</taxon>
    </lineage>
</organism>
<evidence type="ECO:0000313" key="1">
    <source>
        <dbReference type="EMBL" id="QXJ22487.1"/>
    </source>
</evidence>
<accession>A0ABX8QUS3</accession>
<dbReference type="EMBL" id="CP059572">
    <property type="protein sequence ID" value="QXJ22487.1"/>
    <property type="molecule type" value="Genomic_DNA"/>
</dbReference>
<dbReference type="SUPFAM" id="SSF46894">
    <property type="entry name" value="C-terminal effector domain of the bipartite response regulators"/>
    <property type="match status" value="1"/>
</dbReference>
<dbReference type="RefSeq" id="WP_067466395.1">
    <property type="nucleotide sequence ID" value="NZ_CP059572.1"/>
</dbReference>
<dbReference type="Gene3D" id="1.10.10.10">
    <property type="entry name" value="Winged helix-like DNA-binding domain superfamily/Winged helix DNA-binding domain"/>
    <property type="match status" value="1"/>
</dbReference>
<name>A0ABX8QUS3_9ACTN</name>
<evidence type="ECO:0000313" key="2">
    <source>
        <dbReference type="Proteomes" id="UP001049518"/>
    </source>
</evidence>
<sequence length="198" mass="22171">MGELRLMSRTAGVMVICDSLGDQFEPYTSWLDGLGVRCAFTGDVPSAVRRDRPPLVVLPVFTEVNARRLHELTDEHPGVAVLGVVRDLTGHQTHRAIHHGATWVLNMLLPTQCYKDVLLTLAGTYLTRGPTSAPTSEDEDEELIRLLCGTATVAEISKHFYCSERSMYRRLRSLYSRLGVRGRNQLRAHVARSRQDVT</sequence>
<gene>
    <name evidence="1" type="ORF">AGRA3207_003491</name>
</gene>
<dbReference type="InterPro" id="IPR036388">
    <property type="entry name" value="WH-like_DNA-bd_sf"/>
</dbReference>
<reference evidence="1" key="1">
    <citation type="submission" date="2020-07" db="EMBL/GenBank/DDBJ databases">
        <authorList>
            <person name="Tarantini F.S."/>
            <person name="Hong K.W."/>
            <person name="Chan K.G."/>
        </authorList>
    </citation>
    <scope>NUCLEOTIDE SEQUENCE</scope>
    <source>
        <strain evidence="1">32-07</strain>
    </source>
</reference>
<proteinExistence type="predicted"/>
<dbReference type="InterPro" id="IPR016032">
    <property type="entry name" value="Sig_transdc_resp-reg_C-effctor"/>
</dbReference>
<protein>
    <submittedName>
        <fullName evidence="1">Uncharacterized protein</fullName>
    </submittedName>
</protein>
<keyword evidence="2" id="KW-1185">Reference proteome</keyword>